<keyword evidence="1 4" id="KW-0808">Transferase</keyword>
<evidence type="ECO:0000259" key="3">
    <source>
        <dbReference type="PROSITE" id="PS51186"/>
    </source>
</evidence>
<name>A0ABW5QUH1_9BACL</name>
<dbReference type="RefSeq" id="WP_379270499.1">
    <property type="nucleotide sequence ID" value="NZ_JBHUGT010000015.1"/>
</dbReference>
<keyword evidence="5" id="KW-1185">Reference proteome</keyword>
<evidence type="ECO:0000313" key="5">
    <source>
        <dbReference type="Proteomes" id="UP001597493"/>
    </source>
</evidence>
<dbReference type="PANTHER" id="PTHR43877:SF1">
    <property type="entry name" value="ACETYLTRANSFERASE"/>
    <property type="match status" value="1"/>
</dbReference>
<dbReference type="SUPFAM" id="SSF55729">
    <property type="entry name" value="Acyl-CoA N-acyltransferases (Nat)"/>
    <property type="match status" value="2"/>
</dbReference>
<evidence type="ECO:0000256" key="1">
    <source>
        <dbReference type="ARBA" id="ARBA00022679"/>
    </source>
</evidence>
<evidence type="ECO:0000256" key="2">
    <source>
        <dbReference type="ARBA" id="ARBA00023315"/>
    </source>
</evidence>
<feature type="domain" description="N-acetyltransferase" evidence="3">
    <location>
        <begin position="181"/>
        <end position="333"/>
    </location>
</feature>
<dbReference type="Gene3D" id="3.40.630.30">
    <property type="match status" value="1"/>
</dbReference>
<keyword evidence="2 4" id="KW-0012">Acyltransferase</keyword>
<sequence length="335" mass="37849">MAISVRPLKLPEDYEGIAALLNALWSNPVTAKKLEEDDRKLYETGRTYFDDNGLLAGYDRLRLVAVTDEDRERIVGYVWIWRAPWTEPGQLNLTLTVEEKHRSQGAGQLLLNEAVGWALQRGASRIVTEIWDDDESSLLFAKNRGFVVERHAYQSELKLADTGQAGVMDDTLLLDLEKQGIGFKTLSELPGEQNERKLYEIYKETLADIPGFTGEVPGIDDWRQWYLKVEGYDPECVLIAVDGERFVGVTNVLHHPATNGMYHEYTAVSGSYRGRKIATGLKIKAIRLAASRGAAYIRTDNDSMNEPILRINRSLGYKPLRGLYRVYRELPPAGD</sequence>
<feature type="domain" description="N-acetyltransferase" evidence="3">
    <location>
        <begin position="3"/>
        <end position="173"/>
    </location>
</feature>
<dbReference type="PANTHER" id="PTHR43877">
    <property type="entry name" value="AMINOALKYLPHOSPHONATE N-ACETYLTRANSFERASE-RELATED-RELATED"/>
    <property type="match status" value="1"/>
</dbReference>
<reference evidence="5" key="1">
    <citation type="journal article" date="2019" name="Int. J. Syst. Evol. Microbiol.">
        <title>The Global Catalogue of Microorganisms (GCM) 10K type strain sequencing project: providing services to taxonomists for standard genome sequencing and annotation.</title>
        <authorList>
            <consortium name="The Broad Institute Genomics Platform"/>
            <consortium name="The Broad Institute Genome Sequencing Center for Infectious Disease"/>
            <person name="Wu L."/>
            <person name="Ma J."/>
        </authorList>
    </citation>
    <scope>NUCLEOTIDE SEQUENCE [LARGE SCALE GENOMIC DNA]</scope>
    <source>
        <strain evidence="5">TISTR 1827</strain>
    </source>
</reference>
<dbReference type="EC" id="2.3.-.-" evidence="4"/>
<protein>
    <submittedName>
        <fullName evidence="4">GNAT family N-acetyltransferase</fullName>
        <ecNumber evidence="4">2.3.-.-</ecNumber>
    </submittedName>
</protein>
<organism evidence="4 5">
    <name type="scientific">Paenibacillus thailandensis</name>
    <dbReference type="NCBI Taxonomy" id="393250"/>
    <lineage>
        <taxon>Bacteria</taxon>
        <taxon>Bacillati</taxon>
        <taxon>Bacillota</taxon>
        <taxon>Bacilli</taxon>
        <taxon>Bacillales</taxon>
        <taxon>Paenibacillaceae</taxon>
        <taxon>Paenibacillus</taxon>
    </lineage>
</organism>
<comment type="caution">
    <text evidence="4">The sequence shown here is derived from an EMBL/GenBank/DDBJ whole genome shotgun (WGS) entry which is preliminary data.</text>
</comment>
<gene>
    <name evidence="4" type="ORF">ACFSW5_06000</name>
</gene>
<dbReference type="Pfam" id="PF00583">
    <property type="entry name" value="Acetyltransf_1"/>
    <property type="match status" value="2"/>
</dbReference>
<evidence type="ECO:0000313" key="4">
    <source>
        <dbReference type="EMBL" id="MFD2659820.1"/>
    </source>
</evidence>
<dbReference type="PROSITE" id="PS51186">
    <property type="entry name" value="GNAT"/>
    <property type="match status" value="2"/>
</dbReference>
<dbReference type="CDD" id="cd04301">
    <property type="entry name" value="NAT_SF"/>
    <property type="match status" value="2"/>
</dbReference>
<proteinExistence type="predicted"/>
<dbReference type="InterPro" id="IPR050832">
    <property type="entry name" value="Bact_Acetyltransf"/>
</dbReference>
<accession>A0ABW5QUH1</accession>
<dbReference type="InterPro" id="IPR000182">
    <property type="entry name" value="GNAT_dom"/>
</dbReference>
<dbReference type="GO" id="GO:0016746">
    <property type="term" value="F:acyltransferase activity"/>
    <property type="evidence" value="ECO:0007669"/>
    <property type="project" value="UniProtKB-KW"/>
</dbReference>
<dbReference type="EMBL" id="JBHUMY010000006">
    <property type="protein sequence ID" value="MFD2659820.1"/>
    <property type="molecule type" value="Genomic_DNA"/>
</dbReference>
<dbReference type="Proteomes" id="UP001597493">
    <property type="component" value="Unassembled WGS sequence"/>
</dbReference>
<dbReference type="InterPro" id="IPR016181">
    <property type="entry name" value="Acyl_CoA_acyltransferase"/>
</dbReference>